<dbReference type="GO" id="GO:0010181">
    <property type="term" value="F:FMN binding"/>
    <property type="evidence" value="ECO:0007669"/>
    <property type="project" value="InterPro"/>
</dbReference>
<dbReference type="GO" id="GO:0071949">
    <property type="term" value="F:FAD binding"/>
    <property type="evidence" value="ECO:0007669"/>
    <property type="project" value="InterPro"/>
</dbReference>
<dbReference type="InterPro" id="IPR036188">
    <property type="entry name" value="FAD/NAD-bd_sf"/>
</dbReference>
<name>A0A8H9FYR0_9SPHI</name>
<gene>
    <name evidence="3" type="ORF">GCM10011516_04280</name>
</gene>
<evidence type="ECO:0000313" key="3">
    <source>
        <dbReference type="EMBL" id="GGE09713.1"/>
    </source>
</evidence>
<dbReference type="InterPro" id="IPR013785">
    <property type="entry name" value="Aldolase_TIM"/>
</dbReference>
<dbReference type="CDD" id="cd02932">
    <property type="entry name" value="OYE_YqiM_FMN"/>
    <property type="match status" value="1"/>
</dbReference>
<dbReference type="RefSeq" id="WP_182497906.1">
    <property type="nucleotide sequence ID" value="NZ_BMKM01000001.1"/>
</dbReference>
<reference evidence="3" key="1">
    <citation type="journal article" date="2014" name="Int. J. Syst. Evol. Microbiol.">
        <title>Complete genome sequence of Corynebacterium casei LMG S-19264T (=DSM 44701T), isolated from a smear-ripened cheese.</title>
        <authorList>
            <consortium name="US DOE Joint Genome Institute (JGI-PGF)"/>
            <person name="Walter F."/>
            <person name="Albersmeier A."/>
            <person name="Kalinowski J."/>
            <person name="Ruckert C."/>
        </authorList>
    </citation>
    <scope>NUCLEOTIDE SEQUENCE</scope>
    <source>
        <strain evidence="3">CGMCC 1.15966</strain>
    </source>
</reference>
<dbReference type="Proteomes" id="UP000614460">
    <property type="component" value="Unassembled WGS sequence"/>
</dbReference>
<dbReference type="Gene3D" id="3.30.9.20">
    <property type="match status" value="1"/>
</dbReference>
<proteinExistence type="predicted"/>
<evidence type="ECO:0000259" key="1">
    <source>
        <dbReference type="Pfam" id="PF00724"/>
    </source>
</evidence>
<feature type="domain" description="NADH:flavin oxidoreductase/NADH oxidase N-terminal" evidence="1">
    <location>
        <begin position="389"/>
        <end position="718"/>
    </location>
</feature>
<dbReference type="EMBL" id="BMKM01000001">
    <property type="protein sequence ID" value="GGE09713.1"/>
    <property type="molecule type" value="Genomic_DNA"/>
</dbReference>
<dbReference type="InterPro" id="IPR001155">
    <property type="entry name" value="OxRdtase_FMN_N"/>
</dbReference>
<protein>
    <submittedName>
        <fullName evidence="3">Salicylyl-CoA 5-hydroxylase</fullName>
    </submittedName>
</protein>
<evidence type="ECO:0000313" key="4">
    <source>
        <dbReference type="Proteomes" id="UP000614460"/>
    </source>
</evidence>
<dbReference type="InterPro" id="IPR002938">
    <property type="entry name" value="FAD-bd"/>
</dbReference>
<dbReference type="Pfam" id="PF01494">
    <property type="entry name" value="FAD_binding_3"/>
    <property type="match status" value="1"/>
</dbReference>
<dbReference type="SUPFAM" id="SSF51905">
    <property type="entry name" value="FAD/NAD(P)-binding domain"/>
    <property type="match status" value="1"/>
</dbReference>
<dbReference type="PANTHER" id="PTHR43303:SF3">
    <property type="entry name" value="BLR3436 PROTEIN"/>
    <property type="match status" value="1"/>
</dbReference>
<dbReference type="GO" id="GO:0050661">
    <property type="term" value="F:NADP binding"/>
    <property type="evidence" value="ECO:0007669"/>
    <property type="project" value="InterPro"/>
</dbReference>
<reference evidence="3" key="2">
    <citation type="submission" date="2020-09" db="EMBL/GenBank/DDBJ databases">
        <authorList>
            <person name="Sun Q."/>
            <person name="Zhou Y."/>
        </authorList>
    </citation>
    <scope>NUCLEOTIDE SEQUENCE</scope>
    <source>
        <strain evidence="3">CGMCC 1.15966</strain>
    </source>
</reference>
<dbReference type="Pfam" id="PF00724">
    <property type="entry name" value="Oxidored_FMN"/>
    <property type="match status" value="1"/>
</dbReference>
<dbReference type="GO" id="GO:0003959">
    <property type="term" value="F:NADPH dehydrogenase activity"/>
    <property type="evidence" value="ECO:0007669"/>
    <property type="project" value="InterPro"/>
</dbReference>
<comment type="caution">
    <text evidence="3">The sequence shown here is derived from an EMBL/GenBank/DDBJ whole genome shotgun (WGS) entry which is preliminary data.</text>
</comment>
<keyword evidence="4" id="KW-1185">Reference proteome</keyword>
<organism evidence="3 4">
    <name type="scientific">Sphingobacterium cellulitidis</name>
    <dbReference type="NCBI Taxonomy" id="1768011"/>
    <lineage>
        <taxon>Bacteria</taxon>
        <taxon>Pseudomonadati</taxon>
        <taxon>Bacteroidota</taxon>
        <taxon>Sphingobacteriia</taxon>
        <taxon>Sphingobacteriales</taxon>
        <taxon>Sphingobacteriaceae</taxon>
        <taxon>Sphingobacterium</taxon>
    </lineage>
</organism>
<dbReference type="InterPro" id="IPR044152">
    <property type="entry name" value="YqjM-like"/>
</dbReference>
<dbReference type="AlphaFoldDB" id="A0A8H9FYR0"/>
<feature type="domain" description="FAD-binding" evidence="2">
    <location>
        <begin position="119"/>
        <end position="316"/>
    </location>
</feature>
<dbReference type="Gene3D" id="3.20.20.70">
    <property type="entry name" value="Aldolase class I"/>
    <property type="match status" value="1"/>
</dbReference>
<sequence length="767" mass="85747">MKISVVGGGPAGMYFSILVKKALPHVEINIYEQNNITDSFGFGVVFSDETLSEFLTKDARSYDLIRSKFAYWDNLDVYRDGDVVRITGNGFCGCSRKTLLELLAQRCLEEGVNIHSRHRIEDLSELSDSDMIIAADGINSLIRSKLQSDFETTVIPKKNRFVWMGSTKPLDAFTYFFKNTEFGPFVAHSYQYEEGMSTWVIETTEEAFQKAGFVVDDEIGTKKKLEDIFSKELDGHPLLTNKSHWRSFPLITNKKWHKDNVILLGDAVASAHFSIGSGTKLAMEEAIALSNSVIENEGDVQKIFAHYEDTFRPRVESIQNAANISMAWFESMDRHIKQADFMAFAFDVMSRSRKVTYENQAIRDGSFTRKVLEAFNRRQQTESGKSPAFCPFNLRELHLNNRVVMSAMGQYAADAGVVNDWHLMHYGSRATAGLGLIMSEMTAVEVDGRISPKCAGIYTEEQAGAWKRIVDFIHQNSETKIGIQLGHSGRKGSVARTWEGGFQPLESKDRWQVISASEKAFGIGYQIPKAMEKADLDFVLQQFTEAAKRADQVGFDMIELSACHGMLLGSFLSPLTNLRTDEYGGSLDNRLKFPLEVFRSIRSVVDSRKPISVKISVEDWKEGGNTIEEGVKIAQAFKDAGVDLISVTSGGTVPDQVTKEGPMWQVPLADAIKHDVDIPVMAIGQFTTIDQVNTTLLADRADLVALGKAMLVNPGFVLQSAAYEQESLNGMIPGPYQVGVSQLYKSQLWMRREFEKMKVALKPQSHK</sequence>
<evidence type="ECO:0000259" key="2">
    <source>
        <dbReference type="Pfam" id="PF01494"/>
    </source>
</evidence>
<accession>A0A8H9FYR0</accession>
<dbReference type="PANTHER" id="PTHR43303">
    <property type="entry name" value="NADPH DEHYDROGENASE C23G7.10C-RELATED"/>
    <property type="match status" value="1"/>
</dbReference>
<dbReference type="SUPFAM" id="SSF51395">
    <property type="entry name" value="FMN-linked oxidoreductases"/>
    <property type="match status" value="1"/>
</dbReference>
<dbReference type="Gene3D" id="3.50.50.60">
    <property type="entry name" value="FAD/NAD(P)-binding domain"/>
    <property type="match status" value="1"/>
</dbReference>